<proteinExistence type="predicted"/>
<dbReference type="EMBL" id="JAATEN010000004">
    <property type="protein sequence ID" value="NJQ00351.1"/>
    <property type="molecule type" value="Genomic_DNA"/>
</dbReference>
<protein>
    <submittedName>
        <fullName evidence="2">Uncharacterized protein</fullName>
    </submittedName>
</protein>
<reference evidence="2 3" key="1">
    <citation type="submission" date="2020-03" db="EMBL/GenBank/DDBJ databases">
        <title>WGS of actinomycetes isolated from Thailand.</title>
        <authorList>
            <person name="Thawai C."/>
        </authorList>
    </citation>
    <scope>NUCLEOTIDE SEQUENCE [LARGE SCALE GENOMIC DNA]</scope>
    <source>
        <strain evidence="2 3">PLAI 1-29</strain>
    </source>
</reference>
<dbReference type="InterPro" id="IPR046080">
    <property type="entry name" value="DUF6098"/>
</dbReference>
<gene>
    <name evidence="2" type="ORF">HCK00_07330</name>
</gene>
<evidence type="ECO:0000313" key="2">
    <source>
        <dbReference type="EMBL" id="NJQ00351.1"/>
    </source>
</evidence>
<evidence type="ECO:0000256" key="1">
    <source>
        <dbReference type="SAM" id="MobiDB-lite"/>
    </source>
</evidence>
<accession>A0ABX1BRJ6</accession>
<dbReference type="Proteomes" id="UP000695264">
    <property type="component" value="Unassembled WGS sequence"/>
</dbReference>
<sequence length="162" mass="18048">MAPAELPTYTALHQLVELVQRGDPVFVRWSRGPLTDLRHRPASQDSLTGVLLPGLSASPLRVEEWWRDRPARLWVARRLYDYSHLREDKGPGVHPWVLTGIERGRGPDNEPLVAQVRPVAWIGAGVIAEAEGEVARQRGAWGPMRRPPRFSGGETGGRREGA</sequence>
<name>A0ABX1BRJ6_9ACTN</name>
<feature type="region of interest" description="Disordered" evidence="1">
    <location>
        <begin position="138"/>
        <end position="162"/>
    </location>
</feature>
<dbReference type="Pfam" id="PF19593">
    <property type="entry name" value="DUF6098"/>
    <property type="match status" value="1"/>
</dbReference>
<organism evidence="2 3">
    <name type="scientific">Streptomyces zingiberis</name>
    <dbReference type="NCBI Taxonomy" id="2053010"/>
    <lineage>
        <taxon>Bacteria</taxon>
        <taxon>Bacillati</taxon>
        <taxon>Actinomycetota</taxon>
        <taxon>Actinomycetes</taxon>
        <taxon>Kitasatosporales</taxon>
        <taxon>Streptomycetaceae</taxon>
        <taxon>Streptomyces</taxon>
    </lineage>
</organism>
<comment type="caution">
    <text evidence="2">The sequence shown here is derived from an EMBL/GenBank/DDBJ whole genome shotgun (WGS) entry which is preliminary data.</text>
</comment>
<keyword evidence="3" id="KW-1185">Reference proteome</keyword>
<evidence type="ECO:0000313" key="3">
    <source>
        <dbReference type="Proteomes" id="UP000695264"/>
    </source>
</evidence>
<dbReference type="RefSeq" id="WP_168100949.1">
    <property type="nucleotide sequence ID" value="NZ_JAATEN010000004.1"/>
</dbReference>